<evidence type="ECO:0000256" key="3">
    <source>
        <dbReference type="ARBA" id="ARBA00022106"/>
    </source>
</evidence>
<dbReference type="GO" id="GO:0015297">
    <property type="term" value="F:antiporter activity"/>
    <property type="evidence" value="ECO:0007669"/>
    <property type="project" value="InterPro"/>
</dbReference>
<feature type="transmembrane region" description="Helical" evidence="10">
    <location>
        <begin position="402"/>
        <end position="418"/>
    </location>
</feature>
<dbReference type="PANTHER" id="PTHR43823">
    <property type="entry name" value="SPORULATION PROTEIN YKVU"/>
    <property type="match status" value="1"/>
</dbReference>
<feature type="transmembrane region" description="Helical" evidence="10">
    <location>
        <begin position="174"/>
        <end position="195"/>
    </location>
</feature>
<organism evidence="11 12">
    <name type="scientific">Candidatus Cryptobacteroides merdigallinarum</name>
    <dbReference type="NCBI Taxonomy" id="2840770"/>
    <lineage>
        <taxon>Bacteria</taxon>
        <taxon>Pseudomonadati</taxon>
        <taxon>Bacteroidota</taxon>
        <taxon>Bacteroidia</taxon>
        <taxon>Bacteroidales</taxon>
        <taxon>Candidatus Cryptobacteroides</taxon>
    </lineage>
</organism>
<feature type="transmembrane region" description="Helical" evidence="10">
    <location>
        <begin position="276"/>
        <end position="297"/>
    </location>
</feature>
<dbReference type="GO" id="GO:0046677">
    <property type="term" value="P:response to antibiotic"/>
    <property type="evidence" value="ECO:0007669"/>
    <property type="project" value="UniProtKB-KW"/>
</dbReference>
<dbReference type="NCBIfam" id="TIGR00797">
    <property type="entry name" value="matE"/>
    <property type="match status" value="1"/>
</dbReference>
<evidence type="ECO:0000313" key="11">
    <source>
        <dbReference type="EMBL" id="MBO8448686.1"/>
    </source>
</evidence>
<reference evidence="11" key="1">
    <citation type="submission" date="2020-10" db="EMBL/GenBank/DDBJ databases">
        <authorList>
            <person name="Gilroy R."/>
        </authorList>
    </citation>
    <scope>NUCLEOTIDE SEQUENCE</scope>
    <source>
        <strain evidence="11">20514</strain>
    </source>
</reference>
<sequence length="463" mass="50203">MAVHSNAVPLELGTENIGKLLMKYAGPAIIAMTASSLYNMIDSIFIGHGVGPMAISGLAVTFPLMNLSAAFGSLVGVGASTIMSVLLGQKNYEVANKVLGNVVVLNMTIGIVFMCISLAFLDPILYFFGASENTIVYAREYMQVILYGNIVTHLYLGLNNLLRASGNPRMAMSLTIMTVVLNAVLAPVFIFMMGIGIKGAALATVLAQLVALVIILRYFSNQDRLLHFRKGIFKMDFRIAKDSLSIGLAPFLMNSAACLVTLFINQQLKNYSGDLAIGAYGIVNRISFLFIMINMGLNQGMQPIAGYNYGARKYSRVKEVYGKTVKYATVVALTGFVVSIAFPHAAVSVFTSDAGLKELAAKGLRLINLMLPIVGFQMVTTNLFQCLGMINKSIILSMSRQLLFLLPLLYVMPMFLGAKGVWVSFPIADSLAALVTFIMLMDLMKKLRKLNDGDDPTILGSKL</sequence>
<dbReference type="Pfam" id="PF01554">
    <property type="entry name" value="MatE"/>
    <property type="match status" value="2"/>
</dbReference>
<dbReference type="EMBL" id="JADIMQ010000078">
    <property type="protein sequence ID" value="MBO8448686.1"/>
    <property type="molecule type" value="Genomic_DNA"/>
</dbReference>
<dbReference type="InterPro" id="IPR048279">
    <property type="entry name" value="MdtK-like"/>
</dbReference>
<comment type="caution">
    <text evidence="11">The sequence shown here is derived from an EMBL/GenBank/DDBJ whole genome shotgun (WGS) entry which is preliminary data.</text>
</comment>
<evidence type="ECO:0000313" key="12">
    <source>
        <dbReference type="Proteomes" id="UP000810252"/>
    </source>
</evidence>
<feature type="transmembrane region" description="Helical" evidence="10">
    <location>
        <begin position="70"/>
        <end position="87"/>
    </location>
</feature>
<keyword evidence="7 10" id="KW-1133">Transmembrane helix</keyword>
<dbReference type="GO" id="GO:0005886">
    <property type="term" value="C:plasma membrane"/>
    <property type="evidence" value="ECO:0007669"/>
    <property type="project" value="UniProtKB-SubCell"/>
</dbReference>
<evidence type="ECO:0000256" key="4">
    <source>
        <dbReference type="ARBA" id="ARBA00022448"/>
    </source>
</evidence>
<evidence type="ECO:0000256" key="10">
    <source>
        <dbReference type="SAM" id="Phobius"/>
    </source>
</evidence>
<gene>
    <name evidence="11" type="ORF">IAC29_05380</name>
</gene>
<evidence type="ECO:0000256" key="9">
    <source>
        <dbReference type="ARBA" id="ARBA00023251"/>
    </source>
</evidence>
<dbReference type="CDD" id="cd13143">
    <property type="entry name" value="MATE_MepA_like"/>
    <property type="match status" value="1"/>
</dbReference>
<keyword evidence="4" id="KW-0813">Transport</keyword>
<dbReference type="PIRSF" id="PIRSF006603">
    <property type="entry name" value="DinF"/>
    <property type="match status" value="1"/>
</dbReference>
<proteinExistence type="inferred from homology"/>
<keyword evidence="9" id="KW-0046">Antibiotic resistance</keyword>
<dbReference type="InterPro" id="IPR051327">
    <property type="entry name" value="MATE_MepA_subfamily"/>
</dbReference>
<protein>
    <recommendedName>
        <fullName evidence="3">Multidrug export protein MepA</fullName>
    </recommendedName>
</protein>
<accession>A0A9D9EIH1</accession>
<dbReference type="GO" id="GO:0042910">
    <property type="term" value="F:xenobiotic transmembrane transporter activity"/>
    <property type="evidence" value="ECO:0007669"/>
    <property type="project" value="InterPro"/>
</dbReference>
<feature type="transmembrane region" description="Helical" evidence="10">
    <location>
        <begin position="366"/>
        <end position="390"/>
    </location>
</feature>
<comment type="similarity">
    <text evidence="2">Belongs to the multi antimicrobial extrusion (MATE) (TC 2.A.66.1) family. MepA subfamily.</text>
</comment>
<dbReference type="InterPro" id="IPR002528">
    <property type="entry name" value="MATE_fam"/>
</dbReference>
<keyword evidence="5" id="KW-1003">Cell membrane</keyword>
<evidence type="ECO:0000256" key="1">
    <source>
        <dbReference type="ARBA" id="ARBA00004651"/>
    </source>
</evidence>
<feature type="transmembrane region" description="Helical" evidence="10">
    <location>
        <begin position="201"/>
        <end position="220"/>
    </location>
</feature>
<evidence type="ECO:0000256" key="5">
    <source>
        <dbReference type="ARBA" id="ARBA00022475"/>
    </source>
</evidence>
<evidence type="ECO:0000256" key="6">
    <source>
        <dbReference type="ARBA" id="ARBA00022692"/>
    </source>
</evidence>
<feature type="transmembrane region" description="Helical" evidence="10">
    <location>
        <begin position="141"/>
        <end position="162"/>
    </location>
</feature>
<dbReference type="PANTHER" id="PTHR43823:SF3">
    <property type="entry name" value="MULTIDRUG EXPORT PROTEIN MEPA"/>
    <property type="match status" value="1"/>
</dbReference>
<keyword evidence="6 10" id="KW-0812">Transmembrane</keyword>
<feature type="transmembrane region" description="Helical" evidence="10">
    <location>
        <begin position="244"/>
        <end position="264"/>
    </location>
</feature>
<name>A0A9D9EIH1_9BACT</name>
<evidence type="ECO:0000256" key="7">
    <source>
        <dbReference type="ARBA" id="ARBA00022989"/>
    </source>
</evidence>
<dbReference type="Proteomes" id="UP000810252">
    <property type="component" value="Unassembled WGS sequence"/>
</dbReference>
<evidence type="ECO:0000256" key="2">
    <source>
        <dbReference type="ARBA" id="ARBA00008417"/>
    </source>
</evidence>
<feature type="transmembrane region" description="Helical" evidence="10">
    <location>
        <begin position="325"/>
        <end position="346"/>
    </location>
</feature>
<keyword evidence="8 10" id="KW-0472">Membrane</keyword>
<comment type="subcellular location">
    <subcellularLocation>
        <location evidence="1">Cell membrane</location>
        <topology evidence="1">Multi-pass membrane protein</topology>
    </subcellularLocation>
</comment>
<feature type="transmembrane region" description="Helical" evidence="10">
    <location>
        <begin position="424"/>
        <end position="441"/>
    </location>
</feature>
<reference evidence="11" key="2">
    <citation type="journal article" date="2021" name="PeerJ">
        <title>Extensive microbial diversity within the chicken gut microbiome revealed by metagenomics and culture.</title>
        <authorList>
            <person name="Gilroy R."/>
            <person name="Ravi A."/>
            <person name="Getino M."/>
            <person name="Pursley I."/>
            <person name="Horton D.L."/>
            <person name="Alikhan N.F."/>
            <person name="Baker D."/>
            <person name="Gharbi K."/>
            <person name="Hall N."/>
            <person name="Watson M."/>
            <person name="Adriaenssens E.M."/>
            <person name="Foster-Nyarko E."/>
            <person name="Jarju S."/>
            <person name="Secka A."/>
            <person name="Antonio M."/>
            <person name="Oren A."/>
            <person name="Chaudhuri R.R."/>
            <person name="La Ragione R."/>
            <person name="Hildebrand F."/>
            <person name="Pallen M.J."/>
        </authorList>
    </citation>
    <scope>NUCLEOTIDE SEQUENCE</scope>
    <source>
        <strain evidence="11">20514</strain>
    </source>
</reference>
<evidence type="ECO:0000256" key="8">
    <source>
        <dbReference type="ARBA" id="ARBA00023136"/>
    </source>
</evidence>
<feature type="transmembrane region" description="Helical" evidence="10">
    <location>
        <begin position="99"/>
        <end position="121"/>
    </location>
</feature>
<dbReference type="AlphaFoldDB" id="A0A9D9EIH1"/>
<dbReference type="InterPro" id="IPR045070">
    <property type="entry name" value="MATE_MepA-like"/>
</dbReference>